<dbReference type="InterPro" id="IPR036291">
    <property type="entry name" value="NAD(P)-bd_dom_sf"/>
</dbReference>
<sequence length="235" mass="25295">MNPDGLRVAVTGAARGTGRLLAEAFVERGAHVFLAARDLAAVEQVAEQLRPRGRGHADAFRCDLAAPDSIRAFGASVADATPQLDVLVNNGALYVEGYDLGDISDEQIAEVMASAGTGTMLVTTQLLPLLRKSSRPDIVNLISACGEVGHHRSHAHPAFYAAKHAQAGFAEILSHRLRREGIRVISLFPPDFVQDGPRTADSDLTAQSVVDCVMFAVGQPRDCFIREFHFEQVQP</sequence>
<dbReference type="RefSeq" id="WP_345626708.1">
    <property type="nucleotide sequence ID" value="NZ_BAABJQ010000003.1"/>
</dbReference>
<comment type="similarity">
    <text evidence="1">Belongs to the short-chain dehydrogenases/reductases (SDR) family.</text>
</comment>
<accession>A0ABP9RLY9</accession>
<dbReference type="Proteomes" id="UP001501570">
    <property type="component" value="Unassembled WGS sequence"/>
</dbReference>
<evidence type="ECO:0000256" key="1">
    <source>
        <dbReference type="ARBA" id="ARBA00006484"/>
    </source>
</evidence>
<proteinExistence type="inferred from homology"/>
<dbReference type="PRINTS" id="PR00081">
    <property type="entry name" value="GDHRDH"/>
</dbReference>
<name>A0ABP9RLY9_9ACTN</name>
<dbReference type="PANTHER" id="PTHR44196">
    <property type="entry name" value="DEHYDROGENASE/REDUCTASE SDR FAMILY MEMBER 7B"/>
    <property type="match status" value="1"/>
</dbReference>
<dbReference type="SUPFAM" id="SSF51735">
    <property type="entry name" value="NAD(P)-binding Rossmann-fold domains"/>
    <property type="match status" value="1"/>
</dbReference>
<protein>
    <submittedName>
        <fullName evidence="3">SDR family NAD(P)-dependent oxidoreductase</fullName>
    </submittedName>
</protein>
<dbReference type="InterPro" id="IPR002347">
    <property type="entry name" value="SDR_fam"/>
</dbReference>
<keyword evidence="2" id="KW-0560">Oxidoreductase</keyword>
<reference evidence="4" key="1">
    <citation type="journal article" date="2019" name="Int. J. Syst. Evol. Microbiol.">
        <title>The Global Catalogue of Microorganisms (GCM) 10K type strain sequencing project: providing services to taxonomists for standard genome sequencing and annotation.</title>
        <authorList>
            <consortium name="The Broad Institute Genomics Platform"/>
            <consortium name="The Broad Institute Genome Sequencing Center for Infectious Disease"/>
            <person name="Wu L."/>
            <person name="Ma J."/>
        </authorList>
    </citation>
    <scope>NUCLEOTIDE SEQUENCE [LARGE SCALE GENOMIC DNA]</scope>
    <source>
        <strain evidence="4">JCM 18304</strain>
    </source>
</reference>
<evidence type="ECO:0000256" key="2">
    <source>
        <dbReference type="ARBA" id="ARBA00023002"/>
    </source>
</evidence>
<dbReference type="CDD" id="cd05233">
    <property type="entry name" value="SDR_c"/>
    <property type="match status" value="1"/>
</dbReference>
<evidence type="ECO:0000313" key="4">
    <source>
        <dbReference type="Proteomes" id="UP001501570"/>
    </source>
</evidence>
<comment type="caution">
    <text evidence="3">The sequence shown here is derived from an EMBL/GenBank/DDBJ whole genome shotgun (WGS) entry which is preliminary data.</text>
</comment>
<dbReference type="PANTHER" id="PTHR44196:SF1">
    <property type="entry name" value="DEHYDROGENASE_REDUCTASE SDR FAMILY MEMBER 7B"/>
    <property type="match status" value="1"/>
</dbReference>
<dbReference type="EMBL" id="BAABJQ010000003">
    <property type="protein sequence ID" value="GAA5179935.1"/>
    <property type="molecule type" value="Genomic_DNA"/>
</dbReference>
<dbReference type="Gene3D" id="3.40.50.720">
    <property type="entry name" value="NAD(P)-binding Rossmann-like Domain"/>
    <property type="match status" value="1"/>
</dbReference>
<dbReference type="Pfam" id="PF00106">
    <property type="entry name" value="adh_short"/>
    <property type="match status" value="1"/>
</dbReference>
<evidence type="ECO:0000313" key="3">
    <source>
        <dbReference type="EMBL" id="GAA5179935.1"/>
    </source>
</evidence>
<organism evidence="3 4">
    <name type="scientific">Rugosimonospora acidiphila</name>
    <dbReference type="NCBI Taxonomy" id="556531"/>
    <lineage>
        <taxon>Bacteria</taxon>
        <taxon>Bacillati</taxon>
        <taxon>Actinomycetota</taxon>
        <taxon>Actinomycetes</taxon>
        <taxon>Micromonosporales</taxon>
        <taxon>Micromonosporaceae</taxon>
        <taxon>Rugosimonospora</taxon>
    </lineage>
</organism>
<keyword evidence="4" id="KW-1185">Reference proteome</keyword>
<gene>
    <name evidence="3" type="ORF">GCM10023322_11070</name>
</gene>